<proteinExistence type="inferred from homology"/>
<organism evidence="13 14">
    <name type="scientific">Fusarium solani</name>
    <name type="common">Filamentous fungus</name>
    <dbReference type="NCBI Taxonomy" id="169388"/>
    <lineage>
        <taxon>Eukaryota</taxon>
        <taxon>Fungi</taxon>
        <taxon>Dikarya</taxon>
        <taxon>Ascomycota</taxon>
        <taxon>Pezizomycotina</taxon>
        <taxon>Sordariomycetes</taxon>
        <taxon>Hypocreomycetidae</taxon>
        <taxon>Hypocreales</taxon>
        <taxon>Nectriaceae</taxon>
        <taxon>Fusarium</taxon>
        <taxon>Fusarium solani species complex</taxon>
    </lineage>
</organism>
<keyword evidence="4 8" id="KW-0812">Transmembrane</keyword>
<evidence type="ECO:0000313" key="14">
    <source>
        <dbReference type="Proteomes" id="UP000736672"/>
    </source>
</evidence>
<keyword evidence="14" id="KW-1185">Reference proteome</keyword>
<dbReference type="AlphaFoldDB" id="A0A9P9KCU1"/>
<dbReference type="InterPro" id="IPR022257">
    <property type="entry name" value="PHM7_ext"/>
</dbReference>
<evidence type="ECO:0000256" key="5">
    <source>
        <dbReference type="ARBA" id="ARBA00022989"/>
    </source>
</evidence>
<evidence type="ECO:0000259" key="12">
    <source>
        <dbReference type="Pfam" id="PF14703"/>
    </source>
</evidence>
<comment type="similarity">
    <text evidence="2">Belongs to the CSC1 (TC 1.A.17) family.</text>
</comment>
<dbReference type="GO" id="GO:0005227">
    <property type="term" value="F:calcium-activated cation channel activity"/>
    <property type="evidence" value="ECO:0007669"/>
    <property type="project" value="InterPro"/>
</dbReference>
<dbReference type="InterPro" id="IPR027815">
    <property type="entry name" value="CSC1/OSCA1-like_cyt"/>
</dbReference>
<dbReference type="InterPro" id="IPR045122">
    <property type="entry name" value="Csc1-like"/>
</dbReference>
<dbReference type="GO" id="GO:0005886">
    <property type="term" value="C:plasma membrane"/>
    <property type="evidence" value="ECO:0007669"/>
    <property type="project" value="TreeGrafter"/>
</dbReference>
<dbReference type="InterPro" id="IPR003864">
    <property type="entry name" value="CSC1/OSCA1-like_7TM"/>
</dbReference>
<evidence type="ECO:0000313" key="13">
    <source>
        <dbReference type="EMBL" id="KAH7248324.1"/>
    </source>
</evidence>
<feature type="transmembrane region" description="Helical" evidence="8">
    <location>
        <begin position="164"/>
        <end position="184"/>
    </location>
</feature>
<feature type="domain" description="CSC1/OSCA1-like N-terminal transmembrane" evidence="11">
    <location>
        <begin position="19"/>
        <end position="184"/>
    </location>
</feature>
<evidence type="ECO:0000259" key="11">
    <source>
        <dbReference type="Pfam" id="PF13967"/>
    </source>
</evidence>
<feature type="transmembrane region" description="Helical" evidence="8">
    <location>
        <begin position="961"/>
        <end position="979"/>
    </location>
</feature>
<dbReference type="Pfam" id="PF12621">
    <property type="entry name" value="PHM7_ext"/>
    <property type="match status" value="1"/>
</dbReference>
<comment type="caution">
    <text evidence="13">The sequence shown here is derived from an EMBL/GenBank/DDBJ whole genome shotgun (WGS) entry which is preliminary data.</text>
</comment>
<evidence type="ECO:0000256" key="1">
    <source>
        <dbReference type="ARBA" id="ARBA00004141"/>
    </source>
</evidence>
<sequence>MTEKRPGSAQKDYGISLFSFLSAIGSGFIIFIIQLVLFLSLRNKLARIFQPKSYLVPERERVKAPPKSSLYLLKEMWAINDRELIHKSGLDAFFFLRYLKTLLVIFIPITITLMPVLISLNYISGRSHSLNSDGPTISNSSSLITTGLDTLAWGNISPTKTSCYWAHLAAAILIVVWTGIVVFFELRVYIKVRQDYLTSAEHRLRASATTVLINNIPPKWLTEPALRGLFDVFPGGVKNVWINRNLSQILDKINYRNQVHLRLESAETELVRSATKADMTRKEVEEQKIRQELRLKALTREEKASRDVQTDRDAQNVARGMSASRDRSRGAFYGRENINQLGQSGADWQLGRLSTKRDLLSKDLEVRSKNTSYYKLLYRDELRRMGHGVRRAVNKVTTEVEDTWGNANGFIAPPGSDSQLKSRGQMDRMTAHRVGTGPEDVRSENTVRELNHEKDFYTAQDTKWWQFWKPPSGSYISPIPQDDKHGNGTREAKGTSHCSTRPCGSLDKTIWQRAISVFPCIRREASSHPPYPEYGRDSKDSQPLQGVWQKYIDESDRPTYRIPPFGVTWLPAIPLLSKKIDAILWHRRELARLNMEIEEDQRRQDSFPIMNSAFVQFHYQVAAHMACQSEIYHIPKSMAPRMVEISPNHIIWSNIGLTWREEWLRTAAVIGILALMGGVWAVPVAWTGIFSQIGQVMQASELLLFIQRSQTAQKVIDAFAGVLPTIALATILFLLPYILDYLAEFKGAKTKVQKGEFVQTYYFIFLFTQIFLVVSIASFFASSFKGLVLRLGELKTARDVMRLLAVNLPKGANYFFSYMVLQALSASSATLLQYGTLISWFFVARIFDATAREKWARNTTIGSIRLGALFPVYTNFACIALIYSVIAPLISLLAVLTFGLLWLAQRYALLYVTRLDYDTGGTLYPRAINQTFTGVYVMELCVTGLFFIARDERGTASCTPQAIIMSFILVATAIYQILLNKTFSPLFHHLPITFEDEAILRDQAFERAQSYRHESSIRPEDTLGSVPDARVEHRGVKRAMTDALFRGIPDELEDLEAWEREQLVIPAFQHEAIRSRRPIVWIPRDNLGISLDEIEQTRKYSEYIAITDEGTAIDSKGRVVYGKNPPDFSMLDHISL</sequence>
<reference evidence="13" key="1">
    <citation type="journal article" date="2021" name="Nat. Commun.">
        <title>Genetic determinants of endophytism in the Arabidopsis root mycobiome.</title>
        <authorList>
            <person name="Mesny F."/>
            <person name="Miyauchi S."/>
            <person name="Thiergart T."/>
            <person name="Pickel B."/>
            <person name="Atanasova L."/>
            <person name="Karlsson M."/>
            <person name="Huettel B."/>
            <person name="Barry K.W."/>
            <person name="Haridas S."/>
            <person name="Chen C."/>
            <person name="Bauer D."/>
            <person name="Andreopoulos W."/>
            <person name="Pangilinan J."/>
            <person name="LaButti K."/>
            <person name="Riley R."/>
            <person name="Lipzen A."/>
            <person name="Clum A."/>
            <person name="Drula E."/>
            <person name="Henrissat B."/>
            <person name="Kohler A."/>
            <person name="Grigoriev I.V."/>
            <person name="Martin F.M."/>
            <person name="Hacquard S."/>
        </authorList>
    </citation>
    <scope>NUCLEOTIDE SEQUENCE</scope>
    <source>
        <strain evidence="13">FSSC 5 MPI-SDFR-AT-0091</strain>
    </source>
</reference>
<keyword evidence="6 8" id="KW-0472">Membrane</keyword>
<gene>
    <name evidence="13" type="ORF">B0J15DRAFT_400647</name>
</gene>
<feature type="domain" description="CSC1/OSCA1-like cytosolic" evidence="12">
    <location>
        <begin position="209"/>
        <end position="279"/>
    </location>
</feature>
<dbReference type="OrthoDB" id="5062217at2759"/>
<evidence type="ECO:0008006" key="15">
    <source>
        <dbReference type="Google" id="ProtNLM"/>
    </source>
</evidence>
<evidence type="ECO:0000256" key="4">
    <source>
        <dbReference type="ARBA" id="ARBA00022692"/>
    </source>
</evidence>
<keyword evidence="3" id="KW-0813">Transport</keyword>
<accession>A0A9P9KCU1</accession>
<feature type="region of interest" description="Disordered" evidence="7">
    <location>
        <begin position="301"/>
        <end position="326"/>
    </location>
</feature>
<feature type="transmembrane region" description="Helical" evidence="8">
    <location>
        <begin position="759"/>
        <end position="782"/>
    </location>
</feature>
<dbReference type="InterPro" id="IPR032880">
    <property type="entry name" value="CSC1/OSCA1-like_N"/>
</dbReference>
<feature type="transmembrane region" description="Helical" evidence="8">
    <location>
        <begin position="718"/>
        <end position="739"/>
    </location>
</feature>
<protein>
    <recommendedName>
        <fullName evidence="15">DUF221-domain-containing protein</fullName>
    </recommendedName>
</protein>
<dbReference type="PANTHER" id="PTHR13018">
    <property type="entry name" value="PROBABLE MEMBRANE PROTEIN DUF221-RELATED"/>
    <property type="match status" value="1"/>
</dbReference>
<evidence type="ECO:0000259" key="9">
    <source>
        <dbReference type="Pfam" id="PF02714"/>
    </source>
</evidence>
<dbReference type="Pfam" id="PF02714">
    <property type="entry name" value="RSN1_7TM"/>
    <property type="match status" value="1"/>
</dbReference>
<feature type="transmembrane region" description="Helical" evidence="8">
    <location>
        <begin position="20"/>
        <end position="41"/>
    </location>
</feature>
<feature type="transmembrane region" description="Helical" evidence="8">
    <location>
        <begin position="102"/>
        <end position="123"/>
    </location>
</feature>
<feature type="domain" description="10TM putative phosphate transporter extracellular tail" evidence="10">
    <location>
        <begin position="1059"/>
        <end position="1127"/>
    </location>
</feature>
<evidence type="ECO:0000256" key="3">
    <source>
        <dbReference type="ARBA" id="ARBA00022448"/>
    </source>
</evidence>
<feature type="domain" description="CSC1/OSCA1-like cytosolic" evidence="12">
    <location>
        <begin position="544"/>
        <end position="654"/>
    </location>
</feature>
<evidence type="ECO:0000256" key="2">
    <source>
        <dbReference type="ARBA" id="ARBA00007779"/>
    </source>
</evidence>
<feature type="transmembrane region" description="Helical" evidence="8">
    <location>
        <begin position="932"/>
        <end position="949"/>
    </location>
</feature>
<feature type="transmembrane region" description="Helical" evidence="8">
    <location>
        <begin position="831"/>
        <end position="847"/>
    </location>
</feature>
<evidence type="ECO:0000256" key="7">
    <source>
        <dbReference type="SAM" id="MobiDB-lite"/>
    </source>
</evidence>
<evidence type="ECO:0000259" key="10">
    <source>
        <dbReference type="Pfam" id="PF12621"/>
    </source>
</evidence>
<dbReference type="PANTHER" id="PTHR13018:SF20">
    <property type="entry name" value="SPORULATION-SPECIFIC PROTEIN 75"/>
    <property type="match status" value="1"/>
</dbReference>
<dbReference type="Pfam" id="PF13967">
    <property type="entry name" value="RSN1_TM"/>
    <property type="match status" value="1"/>
</dbReference>
<evidence type="ECO:0000256" key="6">
    <source>
        <dbReference type="ARBA" id="ARBA00023136"/>
    </source>
</evidence>
<feature type="compositionally biased region" description="Basic and acidic residues" evidence="7">
    <location>
        <begin position="301"/>
        <end position="314"/>
    </location>
</feature>
<evidence type="ECO:0000256" key="8">
    <source>
        <dbReference type="SAM" id="Phobius"/>
    </source>
</evidence>
<dbReference type="EMBL" id="JAGTJS010000014">
    <property type="protein sequence ID" value="KAH7248324.1"/>
    <property type="molecule type" value="Genomic_DNA"/>
</dbReference>
<name>A0A9P9KCU1_FUSSL</name>
<keyword evidence="5 8" id="KW-1133">Transmembrane helix</keyword>
<feature type="compositionally biased region" description="Basic and acidic residues" evidence="7">
    <location>
        <begin position="481"/>
        <end position="494"/>
    </location>
</feature>
<dbReference type="Pfam" id="PF14703">
    <property type="entry name" value="PHM7_cyt"/>
    <property type="match status" value="2"/>
</dbReference>
<feature type="transmembrane region" description="Helical" evidence="8">
    <location>
        <begin position="663"/>
        <end position="683"/>
    </location>
</feature>
<comment type="subcellular location">
    <subcellularLocation>
        <location evidence="1">Membrane</location>
        <topology evidence="1">Multi-pass membrane protein</topology>
    </subcellularLocation>
</comment>
<feature type="region of interest" description="Disordered" evidence="7">
    <location>
        <begin position="481"/>
        <end position="501"/>
    </location>
</feature>
<dbReference type="Proteomes" id="UP000736672">
    <property type="component" value="Unassembled WGS sequence"/>
</dbReference>
<feature type="transmembrane region" description="Helical" evidence="8">
    <location>
        <begin position="892"/>
        <end position="912"/>
    </location>
</feature>
<feature type="domain" description="CSC1/OSCA1-like 7TM region" evidence="9">
    <location>
        <begin position="666"/>
        <end position="946"/>
    </location>
</feature>